<dbReference type="Proteomes" id="UP001151699">
    <property type="component" value="Chromosome A"/>
</dbReference>
<feature type="non-terminal residue" evidence="1">
    <location>
        <position position="213"/>
    </location>
</feature>
<dbReference type="AlphaFoldDB" id="A0A9Q0S8T0"/>
<organism evidence="1 2">
    <name type="scientific">Pseudolycoriella hygida</name>
    <dbReference type="NCBI Taxonomy" id="35572"/>
    <lineage>
        <taxon>Eukaryota</taxon>
        <taxon>Metazoa</taxon>
        <taxon>Ecdysozoa</taxon>
        <taxon>Arthropoda</taxon>
        <taxon>Hexapoda</taxon>
        <taxon>Insecta</taxon>
        <taxon>Pterygota</taxon>
        <taxon>Neoptera</taxon>
        <taxon>Endopterygota</taxon>
        <taxon>Diptera</taxon>
        <taxon>Nematocera</taxon>
        <taxon>Sciaroidea</taxon>
        <taxon>Sciaridae</taxon>
        <taxon>Pseudolycoriella</taxon>
    </lineage>
</organism>
<gene>
    <name evidence="1" type="ORF">Bhyg_02853</name>
</gene>
<name>A0A9Q0S8T0_9DIPT</name>
<keyword evidence="2" id="KW-1185">Reference proteome</keyword>
<sequence>KRFRILSLQKKNLVLLVQKIFLRTVGHHSNVDFNEINSANWESIGPPKSGVQWKNTIRQCGGDPTVSLSALDLRIHEMTPAEDDDAQRNFEDLIETDDVRYFDDEGMGHTESERTNHEMFGESLDFDNSTHIVVLQTPRDLEADEDTQMIGYQEESNATGIIHRPSPDTSFTHQLSANHPPPVRRVHYDYEVQYSNNCSNPGYEQNNFGKLPM</sequence>
<comment type="caution">
    <text evidence="1">The sequence shown here is derived from an EMBL/GenBank/DDBJ whole genome shotgun (WGS) entry which is preliminary data.</text>
</comment>
<dbReference type="EMBL" id="WJQU01000001">
    <property type="protein sequence ID" value="KAJ6647630.1"/>
    <property type="molecule type" value="Genomic_DNA"/>
</dbReference>
<evidence type="ECO:0000313" key="2">
    <source>
        <dbReference type="Proteomes" id="UP001151699"/>
    </source>
</evidence>
<accession>A0A9Q0S8T0</accession>
<protein>
    <submittedName>
        <fullName evidence="1">Uncharacterized protein</fullName>
    </submittedName>
</protein>
<proteinExistence type="predicted"/>
<evidence type="ECO:0000313" key="1">
    <source>
        <dbReference type="EMBL" id="KAJ6647630.1"/>
    </source>
</evidence>
<reference evidence="1" key="1">
    <citation type="submission" date="2022-07" db="EMBL/GenBank/DDBJ databases">
        <authorList>
            <person name="Trinca V."/>
            <person name="Uliana J.V.C."/>
            <person name="Torres T.T."/>
            <person name="Ward R.J."/>
            <person name="Monesi N."/>
        </authorList>
    </citation>
    <scope>NUCLEOTIDE SEQUENCE</scope>
    <source>
        <strain evidence="1">HSMRA1968</strain>
        <tissue evidence="1">Whole embryos</tissue>
    </source>
</reference>